<reference evidence="2 3" key="1">
    <citation type="submission" date="2019-03" db="EMBL/GenBank/DDBJ databases">
        <title>Complete genome sequence of Spiroplasma gladiatoris TG-1 (DSM 22552).</title>
        <authorList>
            <person name="Lin Y.-C."/>
            <person name="Chou L."/>
            <person name="Kuo C.-H."/>
        </authorList>
    </citation>
    <scope>NUCLEOTIDE SEQUENCE [LARGE SCALE GENOMIC DNA]</scope>
    <source>
        <strain evidence="2 3">TG-1</strain>
    </source>
</reference>
<keyword evidence="3" id="KW-1185">Reference proteome</keyword>
<dbReference type="NCBIfam" id="TIGR00199">
    <property type="entry name" value="PncC_domain"/>
    <property type="match status" value="1"/>
</dbReference>
<proteinExistence type="predicted"/>
<dbReference type="OrthoDB" id="399376at2"/>
<gene>
    <name evidence="2" type="primary">cinA</name>
    <name evidence="2" type="ORF">SGLAD_v1c03110</name>
</gene>
<dbReference type="Pfam" id="PF02464">
    <property type="entry name" value="CinA"/>
    <property type="match status" value="1"/>
</dbReference>
<dbReference type="SUPFAM" id="SSF142433">
    <property type="entry name" value="CinA-like"/>
    <property type="match status" value="1"/>
</dbReference>
<dbReference type="Proteomes" id="UP000294309">
    <property type="component" value="Chromosome"/>
</dbReference>
<feature type="domain" description="CinA C-terminal" evidence="1">
    <location>
        <begin position="4"/>
        <end position="148"/>
    </location>
</feature>
<organism evidence="2 3">
    <name type="scientific">Spiroplasma gladiatoris</name>
    <dbReference type="NCBI Taxonomy" id="2143"/>
    <lineage>
        <taxon>Bacteria</taxon>
        <taxon>Bacillati</taxon>
        <taxon>Mycoplasmatota</taxon>
        <taxon>Mollicutes</taxon>
        <taxon>Entomoplasmatales</taxon>
        <taxon>Spiroplasmataceae</taxon>
        <taxon>Spiroplasma</taxon>
    </lineage>
</organism>
<dbReference type="InterPro" id="IPR008136">
    <property type="entry name" value="CinA_C"/>
</dbReference>
<dbReference type="Gene3D" id="3.90.950.20">
    <property type="entry name" value="CinA-like"/>
    <property type="match status" value="1"/>
</dbReference>
<dbReference type="InterPro" id="IPR036653">
    <property type="entry name" value="CinA-like_C"/>
</dbReference>
<evidence type="ECO:0000313" key="2">
    <source>
        <dbReference type="EMBL" id="QBQ07510.1"/>
    </source>
</evidence>
<sequence>MKYLFEYLQKNNLSLSSCESFTGGMFASLFSDIPGASNYFKGSFICYSNDFKIEHLKINQQVIKKNSEVSKEVLELMLKNTKQILKTDVVFAFSGFATPIDVNNSRSGLSYLGFLINDKCYIYQFIIKEDISRSEYKKQAIDFVLRKFASI</sequence>
<dbReference type="KEGG" id="sgq:SGLAD_v1c03110"/>
<dbReference type="RefSeq" id="WP_134297302.1">
    <property type="nucleotide sequence ID" value="NZ_CP038013.1"/>
</dbReference>
<accession>A0A4P7AJ09</accession>
<evidence type="ECO:0000259" key="1">
    <source>
        <dbReference type="Pfam" id="PF02464"/>
    </source>
</evidence>
<protein>
    <submittedName>
        <fullName evidence="2">Competence damage-inducible protein A</fullName>
    </submittedName>
</protein>
<name>A0A4P7AJ09_9MOLU</name>
<dbReference type="AlphaFoldDB" id="A0A4P7AJ09"/>
<dbReference type="EMBL" id="CP038013">
    <property type="protein sequence ID" value="QBQ07510.1"/>
    <property type="molecule type" value="Genomic_DNA"/>
</dbReference>
<evidence type="ECO:0000313" key="3">
    <source>
        <dbReference type="Proteomes" id="UP000294309"/>
    </source>
</evidence>